<dbReference type="InterPro" id="IPR006912">
    <property type="entry name" value="Harbinger_derived_prot"/>
</dbReference>
<name>A0ABM0PU05_PRUMU</name>
<protein>
    <submittedName>
        <fullName evidence="2">Uncharacterized protein LOC103342594</fullName>
    </submittedName>
</protein>
<reference evidence="2" key="2">
    <citation type="submission" date="2025-08" db="UniProtKB">
        <authorList>
            <consortium name="RefSeq"/>
        </authorList>
    </citation>
    <scope>IDENTIFICATION</scope>
</reference>
<accession>A0ABM0PU05</accession>
<dbReference type="Proteomes" id="UP000694861">
    <property type="component" value="Unplaced"/>
</dbReference>
<reference evidence="1" key="1">
    <citation type="journal article" date="2012" name="Nat. Commun.">
        <title>The genome of Prunus mume.</title>
        <authorList>
            <person name="Zhang Q."/>
            <person name="Chen W."/>
            <person name="Sun L."/>
            <person name="Zhao F."/>
            <person name="Huang B."/>
            <person name="Yang W."/>
            <person name="Tao Y."/>
            <person name="Wang J."/>
            <person name="Yuan Z."/>
            <person name="Fan G."/>
            <person name="Xing Z."/>
            <person name="Han C."/>
            <person name="Pan H."/>
            <person name="Zhong X."/>
            <person name="Shi W."/>
            <person name="Liang X."/>
            <person name="Du D."/>
            <person name="Sun F."/>
            <person name="Xu Z."/>
            <person name="Hao R."/>
            <person name="Lv T."/>
            <person name="Lv Y."/>
            <person name="Zheng Z."/>
            <person name="Sun M."/>
            <person name="Luo L."/>
            <person name="Cai M."/>
            <person name="Gao Y."/>
            <person name="Wang J."/>
            <person name="Yin Y."/>
            <person name="Xu X."/>
            <person name="Cheng T."/>
            <person name="Wang J."/>
        </authorList>
    </citation>
    <scope>NUCLEOTIDE SEQUENCE [LARGE SCALE GENOMIC DNA]</scope>
</reference>
<sequence length="136" mass="15279">MKQIVPFDDYFKQKPDATRKLGFSPQVKMTTTIRMLASGTAADLNDDHLKIAETTSFEACKRFCHAVNNLYGAEYLCKPTRANPQKLLQKAEERGFPGMLGSLDCMHWEWKNCPMSYTGHHGGSTIILEAVASYDT</sequence>
<evidence type="ECO:0000313" key="1">
    <source>
        <dbReference type="Proteomes" id="UP000694861"/>
    </source>
</evidence>
<dbReference type="PANTHER" id="PTHR47150">
    <property type="entry name" value="OS12G0169200 PROTEIN"/>
    <property type="match status" value="1"/>
</dbReference>
<proteinExistence type="predicted"/>
<organism evidence="1 2">
    <name type="scientific">Prunus mume</name>
    <name type="common">Japanese apricot</name>
    <name type="synonym">Armeniaca mume</name>
    <dbReference type="NCBI Taxonomy" id="102107"/>
    <lineage>
        <taxon>Eukaryota</taxon>
        <taxon>Viridiplantae</taxon>
        <taxon>Streptophyta</taxon>
        <taxon>Embryophyta</taxon>
        <taxon>Tracheophyta</taxon>
        <taxon>Spermatophyta</taxon>
        <taxon>Magnoliopsida</taxon>
        <taxon>eudicotyledons</taxon>
        <taxon>Gunneridae</taxon>
        <taxon>Pentapetalae</taxon>
        <taxon>rosids</taxon>
        <taxon>fabids</taxon>
        <taxon>Rosales</taxon>
        <taxon>Rosaceae</taxon>
        <taxon>Amygdaloideae</taxon>
        <taxon>Amygdaleae</taxon>
        <taxon>Prunus</taxon>
    </lineage>
</organism>
<gene>
    <name evidence="2" type="primary">LOC103342594</name>
</gene>
<dbReference type="RefSeq" id="XP_008244449.1">
    <property type="nucleotide sequence ID" value="XM_008246227.1"/>
</dbReference>
<dbReference type="Pfam" id="PF04827">
    <property type="entry name" value="Plant_tran"/>
    <property type="match status" value="1"/>
</dbReference>
<evidence type="ECO:0000313" key="2">
    <source>
        <dbReference type="RefSeq" id="XP_008244449.1"/>
    </source>
</evidence>
<dbReference type="PANTHER" id="PTHR47150:SF5">
    <property type="entry name" value="OS07G0546750 PROTEIN"/>
    <property type="match status" value="1"/>
</dbReference>
<dbReference type="GeneID" id="103342594"/>
<keyword evidence="1" id="KW-1185">Reference proteome</keyword>